<evidence type="ECO:0000256" key="1">
    <source>
        <dbReference type="SAM" id="MobiDB-lite"/>
    </source>
</evidence>
<reference evidence="2" key="1">
    <citation type="journal article" date="2023" name="BMC Genomics">
        <title>Chromosome-level genome assemblies of Cutaneotrichosporon spp. (Trichosporonales, Basidiomycota) reveal imbalanced evolution between nucleotide sequences and chromosome synteny.</title>
        <authorList>
            <person name="Kobayashi Y."/>
            <person name="Kayamori A."/>
            <person name="Aoki K."/>
            <person name="Shiwa Y."/>
            <person name="Matsutani M."/>
            <person name="Fujita N."/>
            <person name="Sugita T."/>
            <person name="Iwasaki W."/>
            <person name="Tanaka N."/>
            <person name="Takashima M."/>
        </authorList>
    </citation>
    <scope>NUCLEOTIDE SEQUENCE</scope>
    <source>
        <strain evidence="2">HIS019</strain>
    </source>
</reference>
<evidence type="ECO:0000313" key="2">
    <source>
        <dbReference type="EMBL" id="BEI90594.1"/>
    </source>
</evidence>
<dbReference type="EMBL" id="AP028214">
    <property type="protein sequence ID" value="BEI90594.1"/>
    <property type="molecule type" value="Genomic_DNA"/>
</dbReference>
<dbReference type="GeneID" id="85494464"/>
<protein>
    <recommendedName>
        <fullName evidence="4">DNA damage-responsive protein 48</fullName>
    </recommendedName>
</protein>
<feature type="region of interest" description="Disordered" evidence="1">
    <location>
        <begin position="1"/>
        <end position="44"/>
    </location>
</feature>
<evidence type="ECO:0000313" key="3">
    <source>
        <dbReference type="Proteomes" id="UP001233271"/>
    </source>
</evidence>
<dbReference type="PANTHER" id="PTHR40462">
    <property type="entry name" value="CHROMOSOME 1, WHOLE GENOME SHOTGUN SEQUENCE"/>
    <property type="match status" value="1"/>
</dbReference>
<proteinExistence type="predicted"/>
<feature type="compositionally biased region" description="Low complexity" evidence="1">
    <location>
        <begin position="8"/>
        <end position="31"/>
    </location>
</feature>
<sequence>MDFLKNAAGQLGQQGQGQQQPQDGQQQQQQQQGGGGGGGGIGGLVAGLAGGGNIGDKLNSMGGGGAQGEANEDYLDKGVDLVQQHVLGEGPQDNETAPEQMKDEVISDMIRDKYKAATGKEFFIADKEQKFGGL</sequence>
<accession>A0AA48I3J9</accession>
<dbReference type="RefSeq" id="XP_060455859.1">
    <property type="nucleotide sequence ID" value="XM_060599136.1"/>
</dbReference>
<gene>
    <name evidence="2" type="ORF">CcaverHIS019_0306640</name>
</gene>
<evidence type="ECO:0008006" key="4">
    <source>
        <dbReference type="Google" id="ProtNLM"/>
    </source>
</evidence>
<name>A0AA48I3J9_9TREE</name>
<dbReference type="PANTHER" id="PTHR40462:SF1">
    <property type="entry name" value="EXPRESSED PROTEIN"/>
    <property type="match status" value="1"/>
</dbReference>
<dbReference type="AlphaFoldDB" id="A0AA48I3J9"/>
<feature type="compositionally biased region" description="Gly residues" evidence="1">
    <location>
        <begin position="32"/>
        <end position="44"/>
    </location>
</feature>
<dbReference type="Proteomes" id="UP001233271">
    <property type="component" value="Chromosome 3"/>
</dbReference>
<keyword evidence="3" id="KW-1185">Reference proteome</keyword>
<dbReference type="KEGG" id="ccac:CcaHIS019_0306640"/>
<organism evidence="2 3">
    <name type="scientific">Cutaneotrichosporon cavernicola</name>
    <dbReference type="NCBI Taxonomy" id="279322"/>
    <lineage>
        <taxon>Eukaryota</taxon>
        <taxon>Fungi</taxon>
        <taxon>Dikarya</taxon>
        <taxon>Basidiomycota</taxon>
        <taxon>Agaricomycotina</taxon>
        <taxon>Tremellomycetes</taxon>
        <taxon>Trichosporonales</taxon>
        <taxon>Trichosporonaceae</taxon>
        <taxon>Cutaneotrichosporon</taxon>
    </lineage>
</organism>